<gene>
    <name evidence="7" type="ORF">OTU49_016186</name>
</gene>
<dbReference type="InterPro" id="IPR004853">
    <property type="entry name" value="Sugar_P_trans_dom"/>
</dbReference>
<evidence type="ECO:0000256" key="2">
    <source>
        <dbReference type="ARBA" id="ARBA00022692"/>
    </source>
</evidence>
<evidence type="ECO:0000256" key="4">
    <source>
        <dbReference type="ARBA" id="ARBA00023136"/>
    </source>
</evidence>
<dbReference type="InterPro" id="IPR050186">
    <property type="entry name" value="TPT_transporter"/>
</dbReference>
<name>A0AAW0XTJ0_CHEQU</name>
<proteinExistence type="predicted"/>
<dbReference type="EMBL" id="JARKIK010000013">
    <property type="protein sequence ID" value="KAK8747853.1"/>
    <property type="molecule type" value="Genomic_DNA"/>
</dbReference>
<keyword evidence="2 5" id="KW-0812">Transmembrane</keyword>
<dbReference type="PANTHER" id="PTHR11132">
    <property type="entry name" value="SOLUTE CARRIER FAMILY 35"/>
    <property type="match status" value="1"/>
</dbReference>
<feature type="transmembrane region" description="Helical" evidence="5">
    <location>
        <begin position="146"/>
        <end position="162"/>
    </location>
</feature>
<evidence type="ECO:0000256" key="3">
    <source>
        <dbReference type="ARBA" id="ARBA00022989"/>
    </source>
</evidence>
<keyword evidence="4 5" id="KW-0472">Membrane</keyword>
<sequence length="346" mass="38203">METTRKESLFFSYFKITAVVALYWTVSITLVFVNKTLLGGSSMGDKDAPLFVTWFQCIVTTAACLFFAYTTKLFPSIINFPEVGNIEIPKAKKILPLTCVFVGMISMNNLSLKYMGVAFYFVGRSLTTIFNVIFTYMILGQKTSMSAILCCGVIIGGFWLGVDQENLAGSLSPLGIIFGLLSGAFVSLNAIYTKMVLPTVDSSIWMLCYYNNFMAIFLFLPLIAITGEIPAVLSIINEGSLKYWGLMTVGGLFGFAMGYVAGLQIQVTSPLTHNVSGTAKACAQTVIATWWYSEMKALLWWASNWVVLGGSLAYTYVKQREMRAVHSTAKPQQSDLSQKNEEELKC</sequence>
<dbReference type="AlphaFoldDB" id="A0AAW0XTJ0"/>
<dbReference type="GO" id="GO:0016020">
    <property type="term" value="C:membrane"/>
    <property type="evidence" value="ECO:0007669"/>
    <property type="project" value="UniProtKB-SubCell"/>
</dbReference>
<dbReference type="Pfam" id="PF03151">
    <property type="entry name" value="TPT"/>
    <property type="match status" value="1"/>
</dbReference>
<evidence type="ECO:0000256" key="5">
    <source>
        <dbReference type="SAM" id="Phobius"/>
    </source>
</evidence>
<evidence type="ECO:0000313" key="7">
    <source>
        <dbReference type="EMBL" id="KAK8747853.1"/>
    </source>
</evidence>
<organism evidence="7 8">
    <name type="scientific">Cherax quadricarinatus</name>
    <name type="common">Australian red claw crayfish</name>
    <dbReference type="NCBI Taxonomy" id="27406"/>
    <lineage>
        <taxon>Eukaryota</taxon>
        <taxon>Metazoa</taxon>
        <taxon>Ecdysozoa</taxon>
        <taxon>Arthropoda</taxon>
        <taxon>Crustacea</taxon>
        <taxon>Multicrustacea</taxon>
        <taxon>Malacostraca</taxon>
        <taxon>Eumalacostraca</taxon>
        <taxon>Eucarida</taxon>
        <taxon>Decapoda</taxon>
        <taxon>Pleocyemata</taxon>
        <taxon>Astacidea</taxon>
        <taxon>Parastacoidea</taxon>
        <taxon>Parastacidae</taxon>
        <taxon>Cherax</taxon>
    </lineage>
</organism>
<feature type="transmembrane region" description="Helical" evidence="5">
    <location>
        <begin position="118"/>
        <end position="139"/>
    </location>
</feature>
<evidence type="ECO:0000313" key="8">
    <source>
        <dbReference type="Proteomes" id="UP001445076"/>
    </source>
</evidence>
<feature type="domain" description="Sugar phosphate transporter" evidence="6">
    <location>
        <begin position="15"/>
        <end position="282"/>
    </location>
</feature>
<evidence type="ECO:0000259" key="6">
    <source>
        <dbReference type="Pfam" id="PF03151"/>
    </source>
</evidence>
<reference evidence="7 8" key="1">
    <citation type="journal article" date="2024" name="BMC Genomics">
        <title>Genome assembly of redclaw crayfish (Cherax quadricarinatus) provides insights into its immune adaptation and hypoxia tolerance.</title>
        <authorList>
            <person name="Liu Z."/>
            <person name="Zheng J."/>
            <person name="Li H."/>
            <person name="Fang K."/>
            <person name="Wang S."/>
            <person name="He J."/>
            <person name="Zhou D."/>
            <person name="Weng S."/>
            <person name="Chi M."/>
            <person name="Gu Z."/>
            <person name="He J."/>
            <person name="Li F."/>
            <person name="Wang M."/>
        </authorList>
    </citation>
    <scope>NUCLEOTIDE SEQUENCE [LARGE SCALE GENOMIC DNA]</scope>
    <source>
        <strain evidence="7">ZL_2023a</strain>
    </source>
</reference>
<feature type="transmembrane region" description="Helical" evidence="5">
    <location>
        <begin position="174"/>
        <end position="192"/>
    </location>
</feature>
<keyword evidence="8" id="KW-1185">Reference proteome</keyword>
<feature type="transmembrane region" description="Helical" evidence="5">
    <location>
        <begin position="298"/>
        <end position="317"/>
    </location>
</feature>
<feature type="transmembrane region" description="Helical" evidence="5">
    <location>
        <begin position="243"/>
        <end position="263"/>
    </location>
</feature>
<keyword evidence="3 5" id="KW-1133">Transmembrane helix</keyword>
<protein>
    <recommendedName>
        <fullName evidence="6">Sugar phosphate transporter domain-containing protein</fullName>
    </recommendedName>
</protein>
<dbReference type="Proteomes" id="UP001445076">
    <property type="component" value="Unassembled WGS sequence"/>
</dbReference>
<comment type="caution">
    <text evidence="7">The sequence shown here is derived from an EMBL/GenBank/DDBJ whole genome shotgun (WGS) entry which is preliminary data.</text>
</comment>
<feature type="transmembrane region" description="Helical" evidence="5">
    <location>
        <begin position="53"/>
        <end position="74"/>
    </location>
</feature>
<accession>A0AAW0XTJ0</accession>
<feature type="transmembrane region" description="Helical" evidence="5">
    <location>
        <begin position="12"/>
        <end position="33"/>
    </location>
</feature>
<comment type="subcellular location">
    <subcellularLocation>
        <location evidence="1">Membrane</location>
        <topology evidence="1">Multi-pass membrane protein</topology>
    </subcellularLocation>
</comment>
<evidence type="ECO:0000256" key="1">
    <source>
        <dbReference type="ARBA" id="ARBA00004141"/>
    </source>
</evidence>